<dbReference type="RefSeq" id="WP_128783671.1">
    <property type="nucleotide sequence ID" value="NZ_JAKJSG010000035.1"/>
</dbReference>
<dbReference type="OrthoDB" id="5854192at2"/>
<name>A0A3S3R1D9_9GAMM</name>
<proteinExistence type="predicted"/>
<dbReference type="PROSITE" id="PS51257">
    <property type="entry name" value="PROKAR_LIPOPROTEIN"/>
    <property type="match status" value="1"/>
</dbReference>
<comment type="caution">
    <text evidence="1">The sequence shown here is derived from an EMBL/GenBank/DDBJ whole genome shotgun (WGS) entry which is preliminary data.</text>
</comment>
<dbReference type="AlphaFoldDB" id="A0A3S3R1D9"/>
<dbReference type="Proteomes" id="UP000287563">
    <property type="component" value="Unassembled WGS sequence"/>
</dbReference>
<reference evidence="1 2" key="1">
    <citation type="submission" date="2018-11" db="EMBL/GenBank/DDBJ databases">
        <title>Photobacterium sp. BEI247 sp. nov., a marine bacterium isolated from Yongle Blue Hole in the South China Sea.</title>
        <authorList>
            <person name="Wang X."/>
        </authorList>
    </citation>
    <scope>NUCLEOTIDE SEQUENCE [LARGE SCALE GENOMIC DNA]</scope>
    <source>
        <strain evidence="2">BEI247</strain>
    </source>
</reference>
<accession>A0A3S3R1D9</accession>
<sequence length="350" mass="38447">MKNSKLLVAFTLMSLFGCQSTTQLRADKEADIASNSTVSYITAEGLKDEANIEVPPGFNVKEFVKLSIAPYLVEVSMDKDSLENSIDTGMPAKMLGGELSRTERFNVLTRTCNACDYEVAFQAENTVAEGAIEHGKAKNPDYVLEANLQLGTSTKLIKDSNGSYYELTFRSTVSAQLIDGTTKEIKHTFPPIRQNLSPKKYAKSSNNGYLAGFKYFDKEAINQAYQEAAQKSLQVLVTDVMAQFPIGGKAKHYRSERFAIAAGSSQGIPKQGVKIPAVIFQDDFGIAIPLASGYITPGGSDTSMFEVIQWKNSDKDAMDIKKKLDAMGREYVSRNKIYAVSVGTPEDWKL</sequence>
<keyword evidence="2" id="KW-1185">Reference proteome</keyword>
<gene>
    <name evidence="1" type="ORF">EDI28_09855</name>
</gene>
<dbReference type="Gene3D" id="3.40.50.10610">
    <property type="entry name" value="ABC-type transport auxiliary lipoprotein component"/>
    <property type="match status" value="1"/>
</dbReference>
<evidence type="ECO:0000313" key="1">
    <source>
        <dbReference type="EMBL" id="RWX55647.1"/>
    </source>
</evidence>
<dbReference type="EMBL" id="RJLM01000003">
    <property type="protein sequence ID" value="RWX55647.1"/>
    <property type="molecule type" value="Genomic_DNA"/>
</dbReference>
<protein>
    <submittedName>
        <fullName evidence="1">Penicillin-binding protein activator LpoB</fullName>
    </submittedName>
</protein>
<organism evidence="1 2">
    <name type="scientific">Photobacterium chitinilyticum</name>
    <dbReference type="NCBI Taxonomy" id="2485123"/>
    <lineage>
        <taxon>Bacteria</taxon>
        <taxon>Pseudomonadati</taxon>
        <taxon>Pseudomonadota</taxon>
        <taxon>Gammaproteobacteria</taxon>
        <taxon>Vibrionales</taxon>
        <taxon>Vibrionaceae</taxon>
        <taxon>Photobacterium</taxon>
    </lineage>
</organism>
<evidence type="ECO:0000313" key="2">
    <source>
        <dbReference type="Proteomes" id="UP000287563"/>
    </source>
</evidence>